<evidence type="ECO:0000313" key="3">
    <source>
        <dbReference type="EMBL" id="EDH0572021.1"/>
    </source>
</evidence>
<feature type="transmembrane region" description="Helical" evidence="1">
    <location>
        <begin position="51"/>
        <end position="74"/>
    </location>
</feature>
<dbReference type="Proteomes" id="UP000839688">
    <property type="component" value="Unassembled WGS sequence"/>
</dbReference>
<dbReference type="AlphaFoldDB" id="A0A379TID2"/>
<evidence type="ECO:0000313" key="9">
    <source>
        <dbReference type="Proteomes" id="UP000254741"/>
    </source>
</evidence>
<evidence type="ECO:0000313" key="10">
    <source>
        <dbReference type="Proteomes" id="UP000322837"/>
    </source>
</evidence>
<dbReference type="Proteomes" id="UP000254741">
    <property type="component" value="Unassembled WGS sequence"/>
</dbReference>
<organism evidence="7 9">
    <name type="scientific">Salmonella enterica subsp. arizonae</name>
    <dbReference type="NCBI Taxonomy" id="59203"/>
    <lineage>
        <taxon>Bacteria</taxon>
        <taxon>Pseudomonadati</taxon>
        <taxon>Pseudomonadota</taxon>
        <taxon>Gammaproteobacteria</taxon>
        <taxon>Enterobacterales</taxon>
        <taxon>Enterobacteriaceae</taxon>
        <taxon>Salmonella</taxon>
    </lineage>
</organism>
<reference evidence="4" key="1">
    <citation type="journal article" date="2018" name="Genome Biol.">
        <title>SKESA: strategic k-mer extension for scrupulous assemblies.</title>
        <authorList>
            <person name="Souvorov A."/>
            <person name="Agarwala R."/>
            <person name="Lipman D.J."/>
        </authorList>
    </citation>
    <scope>NUCLEOTIDE SEQUENCE</scope>
    <source>
        <strain evidence="4">Salmonella enterica</strain>
    </source>
</reference>
<sequence>MSWERQKATIIAEPEEPSTMLWLMACLVAIITGVLLFVLHANQFLGTLQKFNLWIVAGSPLFLWLVMICLRSWLYNHAMDKHQFESDEAEYAQQQWTDWAGRYLAVLYSRVILPAELTPARFIQSPADLEQSNALGRRIALPPGENVFSALLGGLDESLIQLCADLPFGVTLLTDASDPEEHLQKAFSAAWIQHFGLTLSAPLLTILNTRSFSSVEERIKTPTLDVELLLVHQTQGGDVYSDALAALLLTSDDVATKYRFDHHARLLRPMSIEPTEDLSLAFDTFLSTQSQAIKTDVLLGDGTAWGKVFSTLLGSAKNYEGHWKPQQCHWLEEYAGRSGPFSPWIMAAVASDTVALTGNCLMLSDNKKQRFMNIVTTGEQANGKG</sequence>
<keyword evidence="1" id="KW-1133">Transmembrane helix</keyword>
<dbReference type="EMBL" id="VXJW01000018">
    <property type="protein sequence ID" value="KAA8661835.1"/>
    <property type="molecule type" value="Genomic_DNA"/>
</dbReference>
<evidence type="ECO:0000313" key="5">
    <source>
        <dbReference type="EMBL" id="KAA8661835.1"/>
    </source>
</evidence>
<reference evidence="2" key="4">
    <citation type="submission" date="2018-07" db="EMBL/GenBank/DDBJ databases">
        <authorList>
            <person name="Ashton P.M."/>
            <person name="Dallman T."/>
            <person name="Nair S."/>
            <person name="De Pinna E."/>
            <person name="Peters T."/>
            <person name="Grant K."/>
        </authorList>
    </citation>
    <scope>NUCLEOTIDE SEQUENCE [LARGE SCALE GENOMIC DNA]</scope>
    <source>
        <strain evidence="2">475813</strain>
    </source>
</reference>
<keyword evidence="1" id="KW-0472">Membrane</keyword>
<reference evidence="3" key="3">
    <citation type="submission" date="2018-07" db="EMBL/GenBank/DDBJ databases">
        <authorList>
            <consortium name="GenomeTrakr network: Whole genome sequencing for foodborne pathogen traceback"/>
        </authorList>
    </citation>
    <scope>NUCLEOTIDE SEQUENCE</scope>
    <source>
        <strain evidence="3">FDA00001204</strain>
    </source>
</reference>
<reference evidence="8 9" key="2">
    <citation type="submission" date="2018-06" db="EMBL/GenBank/DDBJ databases">
        <authorList>
            <consortium name="Pathogen Informatics"/>
            <person name="Doyle S."/>
        </authorList>
    </citation>
    <scope>NUCLEOTIDE SEQUENCE [LARGE SCALE GENOMIC DNA]</scope>
    <source>
        <strain evidence="6 8">NCTC7295</strain>
        <strain evidence="7 9">NCTC8297</strain>
    </source>
</reference>
<keyword evidence="1" id="KW-0812">Transmembrane</keyword>
<dbReference type="RefSeq" id="WP_000118268.1">
    <property type="nucleotide sequence ID" value="NZ_CBCSDD010000042.1"/>
</dbReference>
<proteinExistence type="predicted"/>
<evidence type="ECO:0000313" key="7">
    <source>
        <dbReference type="EMBL" id="SUG49269.1"/>
    </source>
</evidence>
<dbReference type="EMBL" id="UGXG01000002">
    <property type="protein sequence ID" value="SUG49269.1"/>
    <property type="molecule type" value="Genomic_DNA"/>
</dbReference>
<dbReference type="EMBL" id="AAIVIG010000028">
    <property type="protein sequence ID" value="ECI4937473.1"/>
    <property type="molecule type" value="Genomic_DNA"/>
</dbReference>
<evidence type="ECO:0000313" key="6">
    <source>
        <dbReference type="EMBL" id="SUG16628.1"/>
    </source>
</evidence>
<reference evidence="5 10" key="5">
    <citation type="submission" date="2019-09" db="EMBL/GenBank/DDBJ databases">
        <title>Draft genome sequence of various Type strains from the CCUG.</title>
        <authorList>
            <person name="Pineiro-Iglesias B."/>
            <person name="Tunovic T."/>
            <person name="Unosson C."/>
            <person name="Inganas E."/>
            <person name="Ohlen M."/>
            <person name="Cardew S."/>
            <person name="Jensie-Markopoulos S."/>
            <person name="Salva-Serra F."/>
            <person name="Jaen-Luchoro D."/>
            <person name="Karlsson R."/>
            <person name="Svensson-Stadler L."/>
            <person name="Chun J."/>
            <person name="Moore E."/>
        </authorList>
    </citation>
    <scope>NUCLEOTIDE SEQUENCE [LARGE SCALE GENOMIC DNA]</scope>
    <source>
        <strain evidence="5 10">CCUG 6322T</strain>
    </source>
</reference>
<dbReference type="OMA" id="KWTERSA"/>
<evidence type="ECO:0008006" key="11">
    <source>
        <dbReference type="Google" id="ProtNLM"/>
    </source>
</evidence>
<accession>A0A379TID2</accession>
<dbReference type="EMBL" id="AAMGFJ010000028">
    <property type="protein sequence ID" value="EDH0572021.1"/>
    <property type="molecule type" value="Genomic_DNA"/>
</dbReference>
<protein>
    <recommendedName>
        <fullName evidence="11">Type VI secretion protein</fullName>
    </recommendedName>
</protein>
<evidence type="ECO:0000313" key="8">
    <source>
        <dbReference type="Proteomes" id="UP000254124"/>
    </source>
</evidence>
<feature type="transmembrane region" description="Helical" evidence="1">
    <location>
        <begin position="20"/>
        <end position="39"/>
    </location>
</feature>
<dbReference type="Proteomes" id="UP000322837">
    <property type="component" value="Unassembled WGS sequence"/>
</dbReference>
<dbReference type="Proteomes" id="UP000254124">
    <property type="component" value="Unassembled WGS sequence"/>
</dbReference>
<reference evidence="4" key="6">
    <citation type="submission" date="2019-10" db="EMBL/GenBank/DDBJ databases">
        <authorList>
            <consortium name="NCBI Pathogen Detection Project"/>
        </authorList>
    </citation>
    <scope>NUCLEOTIDE SEQUENCE</scope>
    <source>
        <strain evidence="4">Salmonella enterica</strain>
    </source>
</reference>
<dbReference type="EMBL" id="UGWZ01000001">
    <property type="protein sequence ID" value="SUG16628.1"/>
    <property type="molecule type" value="Genomic_DNA"/>
</dbReference>
<evidence type="ECO:0000313" key="4">
    <source>
        <dbReference type="EMBL" id="HAB4462775.1"/>
    </source>
</evidence>
<evidence type="ECO:0000313" key="2">
    <source>
        <dbReference type="EMBL" id="ECI4937473.1"/>
    </source>
</evidence>
<name>A0A379TID2_SALER</name>
<evidence type="ECO:0000256" key="1">
    <source>
        <dbReference type="SAM" id="Phobius"/>
    </source>
</evidence>
<dbReference type="EMBL" id="DAAGTC010000018">
    <property type="protein sequence ID" value="HAB4462775.1"/>
    <property type="molecule type" value="Genomic_DNA"/>
</dbReference>
<gene>
    <name evidence="3" type="ORF">AHX45_18250</name>
    <name evidence="2" type="ORF">DSQ81_17535</name>
    <name evidence="5" type="ORF">F4V61_20800</name>
    <name evidence="4" type="ORF">GBZ58_20085</name>
    <name evidence="6" type="ORF">NCTC7295_04345</name>
    <name evidence="7" type="ORF">NCTC8297_04598</name>
</gene>